<feature type="domain" description="Amidohydrolase-related" evidence="1">
    <location>
        <begin position="55"/>
        <end position="400"/>
    </location>
</feature>
<dbReference type="Proteomes" id="UP000294225">
    <property type="component" value="Unassembled WGS sequence"/>
</dbReference>
<accession>A0A4R0ICR2</accession>
<dbReference type="SUPFAM" id="SSF51556">
    <property type="entry name" value="Metallo-dependent hydrolases"/>
    <property type="match status" value="1"/>
</dbReference>
<dbReference type="CDD" id="cd01299">
    <property type="entry name" value="Met_dep_hydrolase_A"/>
    <property type="match status" value="1"/>
</dbReference>
<dbReference type="EMBL" id="SJKC01000010">
    <property type="protein sequence ID" value="TCC28946.1"/>
    <property type="molecule type" value="Genomic_DNA"/>
</dbReference>
<evidence type="ECO:0000313" key="3">
    <source>
        <dbReference type="Proteomes" id="UP000294225"/>
    </source>
</evidence>
<dbReference type="InterPro" id="IPR006680">
    <property type="entry name" value="Amidohydro-rel"/>
</dbReference>
<reference evidence="2 3" key="1">
    <citation type="submission" date="2019-02" db="EMBL/GenBank/DDBJ databases">
        <title>Kribbella capetownensis sp. nov. and Kribbella speibonae sp. nov., isolated from soil.</title>
        <authorList>
            <person name="Curtis S.M."/>
            <person name="Norton I."/>
            <person name="Everest G.J."/>
            <person name="Meyers P.R."/>
        </authorList>
    </citation>
    <scope>NUCLEOTIDE SEQUENCE [LARGE SCALE GENOMIC DNA]</scope>
    <source>
        <strain evidence="2 3">YM55</strain>
    </source>
</reference>
<keyword evidence="2" id="KW-0378">Hydrolase</keyword>
<evidence type="ECO:0000259" key="1">
    <source>
        <dbReference type="Pfam" id="PF01979"/>
    </source>
</evidence>
<protein>
    <submittedName>
        <fullName evidence="2">Amidohydrolase family protein</fullName>
    </submittedName>
</protein>
<evidence type="ECO:0000313" key="2">
    <source>
        <dbReference type="EMBL" id="TCC28946.1"/>
    </source>
</evidence>
<dbReference type="InterPro" id="IPR057744">
    <property type="entry name" value="OTAase-like"/>
</dbReference>
<dbReference type="SUPFAM" id="SSF51338">
    <property type="entry name" value="Composite domain of metallo-dependent hydrolases"/>
    <property type="match status" value="1"/>
</dbReference>
<name>A0A4R0ICR2_9ACTN</name>
<dbReference type="AlphaFoldDB" id="A0A4R0ICR2"/>
<dbReference type="Gene3D" id="3.20.20.140">
    <property type="entry name" value="Metal-dependent hydrolases"/>
    <property type="match status" value="1"/>
</dbReference>
<dbReference type="PANTHER" id="PTHR43135">
    <property type="entry name" value="ALPHA-D-RIBOSE 1-METHYLPHOSPHONATE 5-TRIPHOSPHATE DIPHOSPHATASE"/>
    <property type="match status" value="1"/>
</dbReference>
<dbReference type="PANTHER" id="PTHR43135:SF3">
    <property type="entry name" value="ALPHA-D-RIBOSE 1-METHYLPHOSPHONATE 5-TRIPHOSPHATE DIPHOSPHATASE"/>
    <property type="match status" value="1"/>
</dbReference>
<dbReference type="InterPro" id="IPR032466">
    <property type="entry name" value="Metal_Hydrolase"/>
</dbReference>
<comment type="caution">
    <text evidence="2">The sequence shown here is derived from an EMBL/GenBank/DDBJ whole genome shotgun (WGS) entry which is preliminary data.</text>
</comment>
<dbReference type="Gene3D" id="2.30.40.10">
    <property type="entry name" value="Urease, subunit C, domain 1"/>
    <property type="match status" value="1"/>
</dbReference>
<organism evidence="2 3">
    <name type="scientific">Kribbella speibonae</name>
    <dbReference type="NCBI Taxonomy" id="1572660"/>
    <lineage>
        <taxon>Bacteria</taxon>
        <taxon>Bacillati</taxon>
        <taxon>Actinomycetota</taxon>
        <taxon>Actinomycetes</taxon>
        <taxon>Propionibacteriales</taxon>
        <taxon>Kribbellaceae</taxon>
        <taxon>Kribbella</taxon>
    </lineage>
</organism>
<gene>
    <name evidence="2" type="ORF">E0H92_42960</name>
</gene>
<dbReference type="Pfam" id="PF01979">
    <property type="entry name" value="Amidohydro_1"/>
    <property type="match status" value="1"/>
</dbReference>
<dbReference type="InterPro" id="IPR051781">
    <property type="entry name" value="Metallo-dep_Hydrolase"/>
</dbReference>
<sequence>MRLVNADIIDGTGAAPIRGGVLDITPDGRIGFVGTAAEAPPVVAGTDVRDLRGKTLLPGFIDCHVHLGFSLTDGPFHVVQNDPALVVLESAARIRATLEAGVTTARDLGGLTLGFREAIDRGLIPGPRLQLAVRPISHTAGHGDMHLHGGHVVHTLPGMMELADTVDEVRKATRRVLRDGADLVKICTTGGMGSRHDQPDDEGLRLDEVRAIVDELDRHGGRPVAAHAQGRKGILTALRGGVRSVEHGYGIDDEGLDLLGERGTFLVPTLSTVFAIDKDAMQPYHYAKKVKWSEITKENIGNAIARGARIALGTDAGVCPHGENLRELDHLVQLGMSPMAAIVAGTRTGAELLGIAGQVGTLKPGLLADLIATDADPLQEIKALGDPARIQLVVTGGTVVKDLTERFA</sequence>
<dbReference type="GO" id="GO:0016810">
    <property type="term" value="F:hydrolase activity, acting on carbon-nitrogen (but not peptide) bonds"/>
    <property type="evidence" value="ECO:0007669"/>
    <property type="project" value="InterPro"/>
</dbReference>
<dbReference type="InterPro" id="IPR011059">
    <property type="entry name" value="Metal-dep_hydrolase_composite"/>
</dbReference>
<proteinExistence type="predicted"/>
<dbReference type="RefSeq" id="WP_131500364.1">
    <property type="nucleotide sequence ID" value="NZ_SJKC01000010.1"/>
</dbReference>